<dbReference type="AlphaFoldDB" id="A0AAQ3NP88"/>
<dbReference type="EMBL" id="CP144696">
    <property type="protein sequence ID" value="WVZ12023.1"/>
    <property type="molecule type" value="Genomic_DNA"/>
</dbReference>
<evidence type="ECO:0000313" key="2">
    <source>
        <dbReference type="Proteomes" id="UP001374535"/>
    </source>
</evidence>
<organism evidence="1 2">
    <name type="scientific">Vigna mungo</name>
    <name type="common">Black gram</name>
    <name type="synonym">Phaseolus mungo</name>
    <dbReference type="NCBI Taxonomy" id="3915"/>
    <lineage>
        <taxon>Eukaryota</taxon>
        <taxon>Viridiplantae</taxon>
        <taxon>Streptophyta</taxon>
        <taxon>Embryophyta</taxon>
        <taxon>Tracheophyta</taxon>
        <taxon>Spermatophyta</taxon>
        <taxon>Magnoliopsida</taxon>
        <taxon>eudicotyledons</taxon>
        <taxon>Gunneridae</taxon>
        <taxon>Pentapetalae</taxon>
        <taxon>rosids</taxon>
        <taxon>fabids</taxon>
        <taxon>Fabales</taxon>
        <taxon>Fabaceae</taxon>
        <taxon>Papilionoideae</taxon>
        <taxon>50 kb inversion clade</taxon>
        <taxon>NPAAA clade</taxon>
        <taxon>indigoferoid/millettioid clade</taxon>
        <taxon>Phaseoleae</taxon>
        <taxon>Vigna</taxon>
    </lineage>
</organism>
<reference evidence="1 2" key="1">
    <citation type="journal article" date="2023" name="Life. Sci Alliance">
        <title>Evolutionary insights into 3D genome organization and epigenetic landscape of Vigna mungo.</title>
        <authorList>
            <person name="Junaid A."/>
            <person name="Singh B."/>
            <person name="Bhatia S."/>
        </authorList>
    </citation>
    <scope>NUCLEOTIDE SEQUENCE [LARGE SCALE GENOMIC DNA]</scope>
    <source>
        <strain evidence="1">Urdbean</strain>
    </source>
</reference>
<gene>
    <name evidence="1" type="ORF">V8G54_016553</name>
</gene>
<sequence length="147" mass="17038">MRTPVGPTLALVNHRCPLMGITNLRFELATELLTQSEPCPATLWARPVHLLNHPFHRRTLSFQLMYPRPHAIHVQAKHLILPHRYLPRVNIAAIVRASFPCSTLVCIRRRHRRPCRLLCCHQRSGDGVPQLKLLEEEHANHRSQREP</sequence>
<keyword evidence="2" id="KW-1185">Reference proteome</keyword>
<proteinExistence type="predicted"/>
<accession>A0AAQ3NP88</accession>
<feature type="non-terminal residue" evidence="1">
    <location>
        <position position="147"/>
    </location>
</feature>
<dbReference type="Proteomes" id="UP001374535">
    <property type="component" value="Chromosome 5"/>
</dbReference>
<protein>
    <submittedName>
        <fullName evidence="1">Uncharacterized protein</fullName>
    </submittedName>
</protein>
<evidence type="ECO:0000313" key="1">
    <source>
        <dbReference type="EMBL" id="WVZ12023.1"/>
    </source>
</evidence>
<name>A0AAQ3NP88_VIGMU</name>